<evidence type="ECO:0000313" key="2">
    <source>
        <dbReference type="EMBL" id="CAD0205692.1"/>
    </source>
</evidence>
<dbReference type="AlphaFoldDB" id="A0A9N8KW45"/>
<sequence>MSLRSVRRGRGTGAGVSRGIDPAPRTARPPGSRTSHHTPARCGGAPHRGGGASVAGRDAHAPDTPSAAVYLSAASLRRAARRAHILLELHYSDFDVITRYAPVIAVFCADM</sequence>
<accession>A0A9N8KW45</accession>
<keyword evidence="3" id="KW-1185">Reference proteome</keyword>
<name>A0A9N8KW45_CHRIL</name>
<dbReference type="Proteomes" id="UP001154114">
    <property type="component" value="Chromosome 25"/>
</dbReference>
<gene>
    <name evidence="2" type="ORF">CINC_LOCUS7991</name>
</gene>
<feature type="region of interest" description="Disordered" evidence="1">
    <location>
        <begin position="1"/>
        <end position="63"/>
    </location>
</feature>
<evidence type="ECO:0000256" key="1">
    <source>
        <dbReference type="SAM" id="MobiDB-lite"/>
    </source>
</evidence>
<dbReference type="EMBL" id="LR824028">
    <property type="protein sequence ID" value="CAD0205692.1"/>
    <property type="molecule type" value="Genomic_DNA"/>
</dbReference>
<evidence type="ECO:0000313" key="3">
    <source>
        <dbReference type="Proteomes" id="UP001154114"/>
    </source>
</evidence>
<protein>
    <submittedName>
        <fullName evidence="2">Uncharacterized protein</fullName>
    </submittedName>
</protein>
<reference evidence="2" key="1">
    <citation type="submission" date="2021-12" db="EMBL/GenBank/DDBJ databases">
        <authorList>
            <person name="King R."/>
        </authorList>
    </citation>
    <scope>NUCLEOTIDE SEQUENCE</scope>
</reference>
<feature type="compositionally biased region" description="Basic residues" evidence="1">
    <location>
        <begin position="1"/>
        <end position="10"/>
    </location>
</feature>
<organism evidence="2 3">
    <name type="scientific">Chrysodeixis includens</name>
    <name type="common">Soybean looper</name>
    <name type="synonym">Pseudoplusia includens</name>
    <dbReference type="NCBI Taxonomy" id="689277"/>
    <lineage>
        <taxon>Eukaryota</taxon>
        <taxon>Metazoa</taxon>
        <taxon>Ecdysozoa</taxon>
        <taxon>Arthropoda</taxon>
        <taxon>Hexapoda</taxon>
        <taxon>Insecta</taxon>
        <taxon>Pterygota</taxon>
        <taxon>Neoptera</taxon>
        <taxon>Endopterygota</taxon>
        <taxon>Lepidoptera</taxon>
        <taxon>Glossata</taxon>
        <taxon>Ditrysia</taxon>
        <taxon>Noctuoidea</taxon>
        <taxon>Noctuidae</taxon>
        <taxon>Plusiinae</taxon>
        <taxon>Chrysodeixis</taxon>
    </lineage>
</organism>
<proteinExistence type="predicted"/>